<dbReference type="STRING" id="262768.PAM_666"/>
<dbReference type="InterPro" id="IPR025948">
    <property type="entry name" value="HTH-like_dom"/>
</dbReference>
<dbReference type="KEGG" id="poy:PAM_666"/>
<organism evidence="3 4">
    <name type="scientific">Onion yellows phytoplasma (strain OY-M)</name>
    <dbReference type="NCBI Taxonomy" id="262768"/>
    <lineage>
        <taxon>Bacteria</taxon>
        <taxon>Bacillati</taxon>
        <taxon>Mycoplasmatota</taxon>
        <taxon>Mollicutes</taxon>
        <taxon>Acholeplasmatales</taxon>
        <taxon>Acholeplasmataceae</taxon>
        <taxon>Candidatus Phytoplasma</taxon>
        <taxon>16SrI (Aster yellows group)</taxon>
    </lineage>
</organism>
<dbReference type="InterPro" id="IPR036397">
    <property type="entry name" value="RNaseH_sf"/>
</dbReference>
<evidence type="ECO:0000313" key="3">
    <source>
        <dbReference type="EMBL" id="BAD04751.1"/>
    </source>
</evidence>
<dbReference type="Pfam" id="PF00665">
    <property type="entry name" value="rve"/>
    <property type="match status" value="1"/>
</dbReference>
<gene>
    <name evidence="3" type="primary">tra5</name>
    <name evidence="3" type="ordered locus">PAM_666</name>
</gene>
<evidence type="ECO:0000256" key="1">
    <source>
        <dbReference type="ARBA" id="ARBA00002286"/>
    </source>
</evidence>
<proteinExistence type="predicted"/>
<dbReference type="eggNOG" id="COG2801">
    <property type="taxonomic scope" value="Bacteria"/>
</dbReference>
<dbReference type="PANTHER" id="PTHR46889">
    <property type="entry name" value="TRANSPOSASE INSF FOR INSERTION SEQUENCE IS3B-RELATED"/>
    <property type="match status" value="1"/>
</dbReference>
<dbReference type="Pfam" id="PF13276">
    <property type="entry name" value="HTH_21"/>
    <property type="match status" value="1"/>
</dbReference>
<dbReference type="SUPFAM" id="SSF53098">
    <property type="entry name" value="Ribonuclease H-like"/>
    <property type="match status" value="1"/>
</dbReference>
<dbReference type="EMBL" id="AP006628">
    <property type="protein sequence ID" value="BAD04751.1"/>
    <property type="molecule type" value="Genomic_DNA"/>
</dbReference>
<dbReference type="AlphaFoldDB" id="Q6YPQ9"/>
<protein>
    <submittedName>
        <fullName evidence="3">Transposase</fullName>
    </submittedName>
</protein>
<evidence type="ECO:0000313" key="4">
    <source>
        <dbReference type="Proteomes" id="UP000002523"/>
    </source>
</evidence>
<dbReference type="PANTHER" id="PTHR46889:SF4">
    <property type="entry name" value="TRANSPOSASE INSO FOR INSERTION SEQUENCE ELEMENT IS911B-RELATED"/>
    <property type="match status" value="1"/>
</dbReference>
<dbReference type="NCBIfam" id="NF033516">
    <property type="entry name" value="transpos_IS3"/>
    <property type="match status" value="1"/>
</dbReference>
<reference evidence="3 4" key="1">
    <citation type="journal article" date="2004" name="Nat. Genet.">
        <title>Reductive evolution suggested from the complete genome sequence of a plant-pathogenic phytoplasma.</title>
        <authorList>
            <person name="Oshima K."/>
            <person name="Kakizawa S."/>
            <person name="Nishigawa H."/>
            <person name="Jung H.-Y."/>
            <person name="Wei W."/>
            <person name="Suzuki S."/>
            <person name="Arashida R."/>
            <person name="Nakata D."/>
            <person name="Miyata S."/>
            <person name="Ugaki M."/>
            <person name="Namba S."/>
        </authorList>
    </citation>
    <scope>NUCLEOTIDE SEQUENCE [LARGE SCALE GENOMIC DNA]</scope>
    <source>
        <strain evidence="4">OY-M</strain>
    </source>
</reference>
<dbReference type="InterPro" id="IPR048020">
    <property type="entry name" value="Transpos_IS3"/>
</dbReference>
<dbReference type="GO" id="GO:0003676">
    <property type="term" value="F:nucleic acid binding"/>
    <property type="evidence" value="ECO:0007669"/>
    <property type="project" value="InterPro"/>
</dbReference>
<accession>Q6YPQ9</accession>
<dbReference type="InterPro" id="IPR001584">
    <property type="entry name" value="Integrase_cat-core"/>
</dbReference>
<name>Q6YPQ9_ONYPE</name>
<dbReference type="InterPro" id="IPR050900">
    <property type="entry name" value="Transposase_IS3/IS150/IS904"/>
</dbReference>
<dbReference type="PROSITE" id="PS50994">
    <property type="entry name" value="INTEGRASE"/>
    <property type="match status" value="1"/>
</dbReference>
<keyword evidence="4" id="KW-1185">Reference proteome</keyword>
<dbReference type="HOGENOM" id="CLU_027402_4_3_14"/>
<sequence length="316" mass="37908">MVLIMQKLKKKIKLLQNMISHIQTINKKIVFQLVKQFVKDLNLTTILKTIRINRSTYYYWLKIEKKLKLKETKYFLQQQRIQTLCLQHEYFYGHRKITDLYQEIFNEFITKKKVYLIMKENNICCKLRPKKNKYYYKNLKSNLKVIPNLINQNFTTSQPMQKLFTDVTYFPTPQGFIYFSCIIDSFNNQIIAFHTSNRQNKELILNTIKKIPTLKNPCIIHSDQGKVYQSLKVQKKLTKKGFLISMSHKANPRDNAVIENLFGQMKSILFNQHPFLFQKTSTKIKKIINQFPSFWNNKWLLTKLNNLSPLQYLQNR</sequence>
<comment type="function">
    <text evidence="1">Involved in the transposition of the insertion sequence.</text>
</comment>
<dbReference type="GO" id="GO:0015074">
    <property type="term" value="P:DNA integration"/>
    <property type="evidence" value="ECO:0007669"/>
    <property type="project" value="InterPro"/>
</dbReference>
<dbReference type="Proteomes" id="UP000002523">
    <property type="component" value="Chromosome"/>
</dbReference>
<dbReference type="Gene3D" id="3.30.420.10">
    <property type="entry name" value="Ribonuclease H-like superfamily/Ribonuclease H"/>
    <property type="match status" value="1"/>
</dbReference>
<feature type="domain" description="Integrase catalytic" evidence="2">
    <location>
        <begin position="155"/>
        <end position="316"/>
    </location>
</feature>
<dbReference type="InterPro" id="IPR012337">
    <property type="entry name" value="RNaseH-like_sf"/>
</dbReference>
<evidence type="ECO:0000259" key="2">
    <source>
        <dbReference type="PROSITE" id="PS50994"/>
    </source>
</evidence>